<evidence type="ECO:0000313" key="11">
    <source>
        <dbReference type="EMBL" id="RXK61645.1"/>
    </source>
</evidence>
<name>A0A4Q1CLR1_9BACT</name>
<comment type="similarity">
    <text evidence="1 9">Belongs to the glycosyl hydrolase 28 family.</text>
</comment>
<evidence type="ECO:0000256" key="10">
    <source>
        <dbReference type="SAM" id="SignalP"/>
    </source>
</evidence>
<dbReference type="InterPro" id="IPR012334">
    <property type="entry name" value="Pectin_lyas_fold"/>
</dbReference>
<accession>A0A4Q1CLR1</accession>
<evidence type="ECO:0000256" key="6">
    <source>
        <dbReference type="ARBA" id="ARBA00023295"/>
    </source>
</evidence>
<evidence type="ECO:0000256" key="2">
    <source>
        <dbReference type="ARBA" id="ARBA00022737"/>
    </source>
</evidence>
<dbReference type="SUPFAM" id="SSF51126">
    <property type="entry name" value="Pectin lyase-like"/>
    <property type="match status" value="1"/>
</dbReference>
<sequence>MNYLKKVIAVSFLLVWQFVASAQQLVVYPFPVSETDAMHNNDFSVQVRKPGGKWQDLFEYNVKVDEVKNTKHHVENASMCSFDFAGEVEVAVTSKRSAIKKVKIRPLSYDIKHEVKGNTIYFRLSKPGNLSIEVNDDIFHNLHLFANPVDAFAVNKQDTNLIYYGAGVHKIEGGKKYIPSGKTVYIAGGAVLMGQLLVEGVQDVKILGRGVIDPSVKMGVHIANSKRIMVEGICLTQCATGGSDSVTIRNVKSISYYGWGDGLNVFASNNVLFDAVFCRNSDDCTTVYATRKGFTGGCRNITMQNSTLWADVAHPIMIGLHGNTPKPDTIQDLKYSNIDILDHKEAQIDYQGCMAINAGDNNLVRNVQFENIRVENFRQGQLVHIRITFNKKYCTAPGQGIENVLFKNITYTGNNATLSIIDGYDTTRKVKNIVFENLVVNGVVITDDMPAKPKWYKTSDMANIFVGEHVEGIEFKK</sequence>
<feature type="chain" id="PRO_5020179668" evidence="10">
    <location>
        <begin position="23"/>
        <end position="477"/>
    </location>
</feature>
<protein>
    <submittedName>
        <fullName evidence="11">Endo-polygalacturonase</fullName>
    </submittedName>
</protein>
<keyword evidence="6 9" id="KW-0326">Glycosidase</keyword>
<proteinExistence type="inferred from homology"/>
<comment type="function">
    <text evidence="8">Pectinolytic enzyme involved in the degradation of xylogalacturonan (xga), a galacturonan backbone heavily substituted with xylose, and which is one important component of the hairy regions of pectin. Activity requires a galacturonic acid backbone substituted with xylose.</text>
</comment>
<dbReference type="Gene3D" id="2.160.20.10">
    <property type="entry name" value="Single-stranded right-handed beta-helix, Pectin lyase-like"/>
    <property type="match status" value="1"/>
</dbReference>
<evidence type="ECO:0000256" key="5">
    <source>
        <dbReference type="ARBA" id="ARBA00023277"/>
    </source>
</evidence>
<evidence type="ECO:0000256" key="9">
    <source>
        <dbReference type="RuleBase" id="RU361169"/>
    </source>
</evidence>
<keyword evidence="10" id="KW-0732">Signal</keyword>
<dbReference type="Pfam" id="PF00295">
    <property type="entry name" value="Glyco_hydro_28"/>
    <property type="match status" value="1"/>
</dbReference>
<keyword evidence="2" id="KW-0677">Repeat</keyword>
<gene>
    <name evidence="11" type="ORF">ESA94_01115</name>
</gene>
<keyword evidence="3 9" id="KW-0378">Hydrolase</keyword>
<keyword evidence="12" id="KW-1185">Reference proteome</keyword>
<comment type="caution">
    <text evidence="11">The sequence shown here is derived from an EMBL/GenBank/DDBJ whole genome shotgun (WGS) entry which is preliminary data.</text>
</comment>
<evidence type="ECO:0000256" key="7">
    <source>
        <dbReference type="ARBA" id="ARBA00023326"/>
    </source>
</evidence>
<evidence type="ECO:0000256" key="8">
    <source>
        <dbReference type="ARBA" id="ARBA00037278"/>
    </source>
</evidence>
<keyword evidence="7" id="KW-0624">Polysaccharide degradation</keyword>
<feature type="signal peptide" evidence="10">
    <location>
        <begin position="1"/>
        <end position="22"/>
    </location>
</feature>
<dbReference type="GO" id="GO:0004650">
    <property type="term" value="F:polygalacturonase activity"/>
    <property type="evidence" value="ECO:0007669"/>
    <property type="project" value="InterPro"/>
</dbReference>
<evidence type="ECO:0000256" key="1">
    <source>
        <dbReference type="ARBA" id="ARBA00008834"/>
    </source>
</evidence>
<dbReference type="GO" id="GO:0000272">
    <property type="term" value="P:polysaccharide catabolic process"/>
    <property type="evidence" value="ECO:0007669"/>
    <property type="project" value="UniProtKB-KW"/>
</dbReference>
<dbReference type="RefSeq" id="WP_129129018.1">
    <property type="nucleotide sequence ID" value="NZ_SDHW01000001.1"/>
</dbReference>
<keyword evidence="4" id="KW-0325">Glycoprotein</keyword>
<reference evidence="11 12" key="1">
    <citation type="submission" date="2019-01" db="EMBL/GenBank/DDBJ databases">
        <title>Lacibacter sp. strain TTM-7.</title>
        <authorList>
            <person name="Chen W.-M."/>
        </authorList>
    </citation>
    <scope>NUCLEOTIDE SEQUENCE [LARGE SCALE GENOMIC DNA]</scope>
    <source>
        <strain evidence="11 12">TTM-7</strain>
    </source>
</reference>
<dbReference type="InterPro" id="IPR000743">
    <property type="entry name" value="Glyco_hydro_28"/>
</dbReference>
<evidence type="ECO:0000256" key="4">
    <source>
        <dbReference type="ARBA" id="ARBA00023180"/>
    </source>
</evidence>
<dbReference type="PANTHER" id="PTHR31736">
    <property type="match status" value="1"/>
</dbReference>
<evidence type="ECO:0000256" key="3">
    <source>
        <dbReference type="ARBA" id="ARBA00022801"/>
    </source>
</evidence>
<evidence type="ECO:0000313" key="12">
    <source>
        <dbReference type="Proteomes" id="UP000290204"/>
    </source>
</evidence>
<dbReference type="PANTHER" id="PTHR31736:SF9">
    <property type="entry name" value="ENDO-XYLOGALACTURONAN HYDROLASE A-RELATED"/>
    <property type="match status" value="1"/>
</dbReference>
<dbReference type="Proteomes" id="UP000290204">
    <property type="component" value="Unassembled WGS sequence"/>
</dbReference>
<dbReference type="OrthoDB" id="9795222at2"/>
<dbReference type="EMBL" id="SDHW01000001">
    <property type="protein sequence ID" value="RXK61645.1"/>
    <property type="molecule type" value="Genomic_DNA"/>
</dbReference>
<keyword evidence="5" id="KW-0119">Carbohydrate metabolism</keyword>
<dbReference type="InterPro" id="IPR011050">
    <property type="entry name" value="Pectin_lyase_fold/virulence"/>
</dbReference>
<dbReference type="AlphaFoldDB" id="A0A4Q1CLR1"/>
<organism evidence="11 12">
    <name type="scientific">Lacibacter luteus</name>
    <dbReference type="NCBI Taxonomy" id="2508719"/>
    <lineage>
        <taxon>Bacteria</taxon>
        <taxon>Pseudomonadati</taxon>
        <taxon>Bacteroidota</taxon>
        <taxon>Chitinophagia</taxon>
        <taxon>Chitinophagales</taxon>
        <taxon>Chitinophagaceae</taxon>
        <taxon>Lacibacter</taxon>
    </lineage>
</organism>